<evidence type="ECO:0000313" key="7">
    <source>
        <dbReference type="EMBL" id="EIW88418.1"/>
    </source>
</evidence>
<keyword evidence="2 3" id="KW-0175">Coiled coil</keyword>
<gene>
    <name evidence="7" type="ORF">AGRI_11467</name>
</gene>
<evidence type="ECO:0000256" key="3">
    <source>
        <dbReference type="SAM" id="Coils"/>
    </source>
</evidence>
<accession>I8U8U6</accession>
<dbReference type="InterPro" id="IPR050465">
    <property type="entry name" value="UPF0194_transport"/>
</dbReference>
<keyword evidence="8" id="KW-1185">Reference proteome</keyword>
<comment type="subcellular location">
    <subcellularLocation>
        <location evidence="1">Cell envelope</location>
    </subcellularLocation>
</comment>
<evidence type="ECO:0000256" key="2">
    <source>
        <dbReference type="ARBA" id="ARBA00023054"/>
    </source>
</evidence>
<sequence length="336" mass="37959">MTARYLYLRITLLSLGLLGLSACSKPAEQVKEQQQRQQVRATGQLAAATFFTVSPPAVGRMWQFNIREMAPESSMLQPGMPVISFDGQSLQDDLRNKSIELKSAQQELANRLTTDEQRYEELKLQLAERKNDHDREQRKAEIVDHSRSENDRRKAQIDFTLAKSQYQLAQRRLDFHQQQREAEKQIISSKIARLTAEVQQLQAEFASLQIKAPYAGIMVYLPDYNGEKSSVGDTVQFGQPVAEVSQLESLYIKTEIDEVDLKYLQPGLSVQITLDAYPERNFSGVLTDLGKAVRNKSAENLSRVVDASIKLDEPDLSIMRPGMSARLVIRLSQGAN</sequence>
<protein>
    <submittedName>
        <fullName evidence="7">Hemolysin D</fullName>
    </submittedName>
</protein>
<dbReference type="GO" id="GO:0030313">
    <property type="term" value="C:cell envelope"/>
    <property type="evidence" value="ECO:0007669"/>
    <property type="project" value="UniProtKB-SubCell"/>
</dbReference>
<dbReference type="SUPFAM" id="SSF111369">
    <property type="entry name" value="HlyD-like secretion proteins"/>
    <property type="match status" value="1"/>
</dbReference>
<evidence type="ECO:0000256" key="1">
    <source>
        <dbReference type="ARBA" id="ARBA00004196"/>
    </source>
</evidence>
<dbReference type="STRING" id="1195246.AGRI_11467"/>
<dbReference type="Pfam" id="PF25954">
    <property type="entry name" value="Beta-barrel_RND_2"/>
    <property type="match status" value="1"/>
</dbReference>
<comment type="caution">
    <text evidence="7">The sequence shown here is derived from an EMBL/GenBank/DDBJ whole genome shotgun (WGS) entry which is preliminary data.</text>
</comment>
<feature type="region of interest" description="Disordered" evidence="4">
    <location>
        <begin position="130"/>
        <end position="149"/>
    </location>
</feature>
<dbReference type="Proteomes" id="UP000035062">
    <property type="component" value="Unassembled WGS sequence"/>
</dbReference>
<dbReference type="eggNOG" id="COG0845">
    <property type="taxonomic scope" value="Bacteria"/>
</dbReference>
<dbReference type="InterPro" id="IPR058792">
    <property type="entry name" value="Beta-barrel_RND_2"/>
</dbReference>
<name>I8U8U6_9ALTE</name>
<dbReference type="AlphaFoldDB" id="I8U8U6"/>
<evidence type="ECO:0000259" key="6">
    <source>
        <dbReference type="Pfam" id="PF25954"/>
    </source>
</evidence>
<organism evidence="7 8">
    <name type="scientific">Alishewanella agri BL06</name>
    <dbReference type="NCBI Taxonomy" id="1195246"/>
    <lineage>
        <taxon>Bacteria</taxon>
        <taxon>Pseudomonadati</taxon>
        <taxon>Pseudomonadota</taxon>
        <taxon>Gammaproteobacteria</taxon>
        <taxon>Alteromonadales</taxon>
        <taxon>Alteromonadaceae</taxon>
        <taxon>Alishewanella</taxon>
    </lineage>
</organism>
<feature type="coiled-coil region" evidence="3">
    <location>
        <begin position="184"/>
        <end position="211"/>
    </location>
</feature>
<feature type="chain" id="PRO_5003714723" evidence="5">
    <location>
        <begin position="28"/>
        <end position="336"/>
    </location>
</feature>
<evidence type="ECO:0000313" key="8">
    <source>
        <dbReference type="Proteomes" id="UP000035062"/>
    </source>
</evidence>
<keyword evidence="5" id="KW-0732">Signal</keyword>
<feature type="signal peptide" evidence="5">
    <location>
        <begin position="1"/>
        <end position="27"/>
    </location>
</feature>
<dbReference type="PROSITE" id="PS51257">
    <property type="entry name" value="PROKAR_LIPOPROTEIN"/>
    <property type="match status" value="1"/>
</dbReference>
<evidence type="ECO:0000256" key="4">
    <source>
        <dbReference type="SAM" id="MobiDB-lite"/>
    </source>
</evidence>
<evidence type="ECO:0000256" key="5">
    <source>
        <dbReference type="SAM" id="SignalP"/>
    </source>
</evidence>
<dbReference type="RefSeq" id="WP_008985119.1">
    <property type="nucleotide sequence ID" value="NZ_AKKU01000020.1"/>
</dbReference>
<dbReference type="PATRIC" id="fig|1195246.3.peg.2274"/>
<proteinExistence type="predicted"/>
<dbReference type="EMBL" id="AKKU01000020">
    <property type="protein sequence ID" value="EIW88418.1"/>
    <property type="molecule type" value="Genomic_DNA"/>
</dbReference>
<dbReference type="PANTHER" id="PTHR32347">
    <property type="entry name" value="EFFLUX SYSTEM COMPONENT YKNX-RELATED"/>
    <property type="match status" value="1"/>
</dbReference>
<dbReference type="Gene3D" id="2.40.30.170">
    <property type="match status" value="1"/>
</dbReference>
<reference evidence="7 8" key="1">
    <citation type="journal article" date="2012" name="J. Bacteriol.">
        <title>Genome Sequence of Pectin-Degrading Alishewanella agri, Isolated from Landfill Soil.</title>
        <authorList>
            <person name="Kim J."/>
            <person name="Jung J."/>
            <person name="Sung J.S."/>
            <person name="Chun J."/>
            <person name="Park W."/>
        </authorList>
    </citation>
    <scope>NUCLEOTIDE SEQUENCE [LARGE SCALE GENOMIC DNA]</scope>
    <source>
        <strain evidence="7 8">BL06</strain>
    </source>
</reference>
<dbReference type="PANTHER" id="PTHR32347:SF23">
    <property type="entry name" value="BLL5650 PROTEIN"/>
    <property type="match status" value="1"/>
</dbReference>
<feature type="domain" description="CusB-like beta-barrel" evidence="6">
    <location>
        <begin position="252"/>
        <end position="329"/>
    </location>
</feature>